<dbReference type="EMBL" id="JADKPV010000003">
    <property type="protein sequence ID" value="MBF4501228.1"/>
    <property type="molecule type" value="Genomic_DNA"/>
</dbReference>
<keyword evidence="1" id="KW-0678">Repressor</keyword>
<evidence type="ECO:0000256" key="2">
    <source>
        <dbReference type="ARBA" id="ARBA00023015"/>
    </source>
</evidence>
<dbReference type="Pfam" id="PF13411">
    <property type="entry name" value="MerR_1"/>
    <property type="match status" value="1"/>
</dbReference>
<sequence>MNAHFTIGQMAKLHNMNPKTLRYYDEIDLFKPIEVNEENGYRYYSAEQFKQLDFINYLKTVGLSLEEIKEQLHERNLEGFIETMEMYSAINRSKIEELHYIQKTIDLRMHELKRLQQFDQLNEPLLEYIPKRHTLNFKSEITSIYDLEIALRTLKEQTDHFISVFVGKIGLVISEEQMEDSMLTYDSIFYVLEVEDRLPVLYLDAVSELVEGTYATIYFRGGHPEARTYYEILKHYITKEQVQPIGPYTIRVLIDQFISDDPKEHLSVISVPIAEVLVE</sequence>
<dbReference type="Gene3D" id="3.20.80.10">
    <property type="entry name" value="Regulatory factor, effector binding domain"/>
    <property type="match status" value="1"/>
</dbReference>
<organism evidence="6 7">
    <name type="scientific">Savagea serpentis</name>
    <dbReference type="NCBI Taxonomy" id="2785297"/>
    <lineage>
        <taxon>Bacteria</taxon>
        <taxon>Bacillati</taxon>
        <taxon>Bacillota</taxon>
        <taxon>Bacilli</taxon>
        <taxon>Bacillales</taxon>
        <taxon>Caryophanaceae</taxon>
        <taxon>Savagea</taxon>
    </lineage>
</organism>
<evidence type="ECO:0000259" key="5">
    <source>
        <dbReference type="PROSITE" id="PS50937"/>
    </source>
</evidence>
<dbReference type="InterPro" id="IPR009061">
    <property type="entry name" value="DNA-bd_dom_put_sf"/>
</dbReference>
<dbReference type="SUPFAM" id="SSF55136">
    <property type="entry name" value="Probable bacterial effector-binding domain"/>
    <property type="match status" value="1"/>
</dbReference>
<dbReference type="InterPro" id="IPR000551">
    <property type="entry name" value="MerR-type_HTH_dom"/>
</dbReference>
<dbReference type="SMART" id="SM00422">
    <property type="entry name" value="HTH_MERR"/>
    <property type="match status" value="1"/>
</dbReference>
<gene>
    <name evidence="6" type="ORF">IRY55_07630</name>
</gene>
<dbReference type="AlphaFoldDB" id="A0A8J7G8P1"/>
<dbReference type="InterPro" id="IPR011256">
    <property type="entry name" value="Reg_factor_effector_dom_sf"/>
</dbReference>
<evidence type="ECO:0000256" key="4">
    <source>
        <dbReference type="ARBA" id="ARBA00023163"/>
    </source>
</evidence>
<dbReference type="SUPFAM" id="SSF46955">
    <property type="entry name" value="Putative DNA-binding domain"/>
    <property type="match status" value="1"/>
</dbReference>
<dbReference type="PANTHER" id="PTHR30204">
    <property type="entry name" value="REDOX-CYCLING DRUG-SENSING TRANSCRIPTIONAL ACTIVATOR SOXR"/>
    <property type="match status" value="1"/>
</dbReference>
<feature type="domain" description="HTH merR-type" evidence="5">
    <location>
        <begin position="4"/>
        <end position="74"/>
    </location>
</feature>
<keyword evidence="3" id="KW-0238">DNA-binding</keyword>
<dbReference type="RefSeq" id="WP_194562716.1">
    <property type="nucleotide sequence ID" value="NZ_JADKPV010000003.1"/>
</dbReference>
<dbReference type="Gene3D" id="1.10.1660.10">
    <property type="match status" value="1"/>
</dbReference>
<dbReference type="Proteomes" id="UP000622653">
    <property type="component" value="Unassembled WGS sequence"/>
</dbReference>
<keyword evidence="4" id="KW-0804">Transcription</keyword>
<evidence type="ECO:0000313" key="6">
    <source>
        <dbReference type="EMBL" id="MBF4501228.1"/>
    </source>
</evidence>
<protein>
    <submittedName>
        <fullName evidence="6">MerR family transcriptional regulator</fullName>
    </submittedName>
</protein>
<keyword evidence="7" id="KW-1185">Reference proteome</keyword>
<name>A0A8J7G8P1_9BACL</name>
<dbReference type="CDD" id="cd01107">
    <property type="entry name" value="HTH_BmrR"/>
    <property type="match status" value="1"/>
</dbReference>
<proteinExistence type="predicted"/>
<dbReference type="GO" id="GO:0003677">
    <property type="term" value="F:DNA binding"/>
    <property type="evidence" value="ECO:0007669"/>
    <property type="project" value="UniProtKB-KW"/>
</dbReference>
<dbReference type="PANTHER" id="PTHR30204:SF69">
    <property type="entry name" value="MERR-FAMILY TRANSCRIPTIONAL REGULATOR"/>
    <property type="match status" value="1"/>
</dbReference>
<keyword evidence="2" id="KW-0805">Transcription regulation</keyword>
<dbReference type="InterPro" id="IPR047057">
    <property type="entry name" value="MerR_fam"/>
</dbReference>
<accession>A0A8J7G8P1</accession>
<comment type="caution">
    <text evidence="6">The sequence shown here is derived from an EMBL/GenBank/DDBJ whole genome shotgun (WGS) entry which is preliminary data.</text>
</comment>
<evidence type="ECO:0000256" key="3">
    <source>
        <dbReference type="ARBA" id="ARBA00023125"/>
    </source>
</evidence>
<dbReference type="GO" id="GO:0003700">
    <property type="term" value="F:DNA-binding transcription factor activity"/>
    <property type="evidence" value="ECO:0007669"/>
    <property type="project" value="InterPro"/>
</dbReference>
<reference evidence="6" key="1">
    <citation type="submission" date="2020-11" db="EMBL/GenBank/DDBJ databases">
        <title>Multidrug resistant novel bacterium Savagea serpentis sp. nov., isolated from the scats of a vine snake (Ahaetulla nasuta).</title>
        <authorList>
            <person name="Venkata Ramana V."/>
            <person name="Vikas Patil S."/>
            <person name="Yogita Lugani V."/>
        </authorList>
    </citation>
    <scope>NUCLEOTIDE SEQUENCE</scope>
    <source>
        <strain evidence="6">SN6</strain>
    </source>
</reference>
<dbReference type="PROSITE" id="PS50937">
    <property type="entry name" value="HTH_MERR_2"/>
    <property type="match status" value="1"/>
</dbReference>
<evidence type="ECO:0000256" key="1">
    <source>
        <dbReference type="ARBA" id="ARBA00022491"/>
    </source>
</evidence>
<evidence type="ECO:0000313" key="7">
    <source>
        <dbReference type="Proteomes" id="UP000622653"/>
    </source>
</evidence>